<keyword evidence="2 8" id="KW-0812">Transmembrane</keyword>
<evidence type="ECO:0000256" key="8">
    <source>
        <dbReference type="SAM" id="Phobius"/>
    </source>
</evidence>
<dbReference type="NCBIfam" id="TIGR02228">
    <property type="entry name" value="sigpep_I_arch"/>
    <property type="match status" value="1"/>
</dbReference>
<evidence type="ECO:0000256" key="2">
    <source>
        <dbReference type="ARBA" id="ARBA00022692"/>
    </source>
</evidence>
<keyword evidence="5 8" id="KW-0472">Membrane</keyword>
<dbReference type="RefSeq" id="WP_214157245.1">
    <property type="nucleotide sequence ID" value="NZ_JAHBAY010000007.1"/>
</dbReference>
<organism evidence="10 11">
    <name type="scientific">Kineosporia corallincola</name>
    <dbReference type="NCBI Taxonomy" id="2835133"/>
    <lineage>
        <taxon>Bacteria</taxon>
        <taxon>Bacillati</taxon>
        <taxon>Actinomycetota</taxon>
        <taxon>Actinomycetes</taxon>
        <taxon>Kineosporiales</taxon>
        <taxon>Kineosporiaceae</taxon>
        <taxon>Kineosporia</taxon>
    </lineage>
</organism>
<dbReference type="Pfam" id="PF13385">
    <property type="entry name" value="Laminin_G_3"/>
    <property type="match status" value="1"/>
</dbReference>
<evidence type="ECO:0000256" key="1">
    <source>
        <dbReference type="ARBA" id="ARBA00004370"/>
    </source>
</evidence>
<comment type="caution">
    <text evidence="10">The sequence shown here is derived from an EMBL/GenBank/DDBJ whole genome shotgun (WGS) entry which is preliminary data.</text>
</comment>
<evidence type="ECO:0000256" key="7">
    <source>
        <dbReference type="NCBIfam" id="TIGR02228"/>
    </source>
</evidence>
<proteinExistence type="predicted"/>
<dbReference type="Gene3D" id="2.60.120.200">
    <property type="match status" value="1"/>
</dbReference>
<sequence>MARGCWAALLGVVLGFVLIVGAVLTVPRLLGWQPVTVVSGSMAPAVRAGDVLLVAPLGARPARVGEVVTYRRPGTGALVTHRITTVDDEGRAYRTRGDANLVDDAGPVPAGAVLGRARVRVPLAGLPVLHPAATGIVLLGGTVLVAGCVLRRRRLRRDRLGQNRLRQDRLRRDRLRRHRPVMLVAGLCLGCLGLTAVLPASAAQFTSATDTGFSFGTGDWQAFPQQVRDLGPVSYWPLDETSGTTVADAVGGNPMTYVGSPTVGLTGALYGSPGHALGLNTNAQGAQTAASPATLNLRGPISVMAWVKMPAGGSTASSRIVAKYAYAGSGGVSYMLALSADQTSMRLLFDLTAGSPSRPVAYAPIPSDHAWHLYVGTWDGSTVRVYRDGVLGGSTPVTGAGQLVSTTARVTVGAPGFSESAVGTTVDEAAVWDRALSATEISALYRAGTS</sequence>
<dbReference type="GO" id="GO:0009003">
    <property type="term" value="F:signal peptidase activity"/>
    <property type="evidence" value="ECO:0007669"/>
    <property type="project" value="UniProtKB-EC"/>
</dbReference>
<dbReference type="PRINTS" id="PR00728">
    <property type="entry name" value="SIGNALPTASE"/>
</dbReference>
<dbReference type="InterPro" id="IPR036286">
    <property type="entry name" value="LexA/Signal_pep-like_sf"/>
</dbReference>
<evidence type="ECO:0000259" key="9">
    <source>
        <dbReference type="SMART" id="SM00560"/>
    </source>
</evidence>
<keyword evidence="4 8" id="KW-1133">Transmembrane helix</keyword>
<protein>
    <recommendedName>
        <fullName evidence="7">Signal peptidase I</fullName>
        <ecNumber evidence="7">3.4.21.89</ecNumber>
    </recommendedName>
</protein>
<dbReference type="InterPro" id="IPR013320">
    <property type="entry name" value="ConA-like_dom_sf"/>
</dbReference>
<evidence type="ECO:0000256" key="6">
    <source>
        <dbReference type="ARBA" id="ARBA00023157"/>
    </source>
</evidence>
<dbReference type="PANTHER" id="PTHR10806">
    <property type="entry name" value="SIGNAL PEPTIDASE COMPLEX CATALYTIC SUBUNIT SEC11"/>
    <property type="match status" value="1"/>
</dbReference>
<dbReference type="Proteomes" id="UP001197247">
    <property type="component" value="Unassembled WGS sequence"/>
</dbReference>
<dbReference type="InterPro" id="IPR019533">
    <property type="entry name" value="Peptidase_S26"/>
</dbReference>
<evidence type="ECO:0000256" key="4">
    <source>
        <dbReference type="ARBA" id="ARBA00022989"/>
    </source>
</evidence>
<feature type="transmembrane region" description="Helical" evidence="8">
    <location>
        <begin position="7"/>
        <end position="26"/>
    </location>
</feature>
<dbReference type="InterPro" id="IPR001733">
    <property type="entry name" value="Peptidase_S26B"/>
</dbReference>
<dbReference type="SUPFAM" id="SSF49899">
    <property type="entry name" value="Concanavalin A-like lectins/glucanases"/>
    <property type="match status" value="1"/>
</dbReference>
<gene>
    <name evidence="10" type="ORF">KIH74_18645</name>
</gene>
<dbReference type="InterPro" id="IPR006558">
    <property type="entry name" value="LamG-like"/>
</dbReference>
<name>A0ABS5TMZ3_9ACTN</name>
<evidence type="ECO:0000256" key="3">
    <source>
        <dbReference type="ARBA" id="ARBA00022729"/>
    </source>
</evidence>
<feature type="transmembrane region" description="Helical" evidence="8">
    <location>
        <begin position="181"/>
        <end position="202"/>
    </location>
</feature>
<keyword evidence="6" id="KW-1015">Disulfide bond</keyword>
<evidence type="ECO:0000313" key="10">
    <source>
        <dbReference type="EMBL" id="MBT0770964.1"/>
    </source>
</evidence>
<keyword evidence="11" id="KW-1185">Reference proteome</keyword>
<keyword evidence="10" id="KW-0378">Hydrolase</keyword>
<dbReference type="SMART" id="SM00560">
    <property type="entry name" value="LamGL"/>
    <property type="match status" value="1"/>
</dbReference>
<evidence type="ECO:0000313" key="11">
    <source>
        <dbReference type="Proteomes" id="UP001197247"/>
    </source>
</evidence>
<keyword evidence="3" id="KW-0732">Signal</keyword>
<reference evidence="10 11" key="1">
    <citation type="submission" date="2021-05" db="EMBL/GenBank/DDBJ databases">
        <title>Kineosporia and Streptomyces sp. nov. two new marine actinobacteria isolated from Coral.</title>
        <authorList>
            <person name="Buangrab K."/>
            <person name="Sutthacheep M."/>
            <person name="Yeemin T."/>
            <person name="Harunari E."/>
            <person name="Igarashi Y."/>
            <person name="Kanchanasin P."/>
            <person name="Tanasupawat S."/>
            <person name="Phongsopitanun W."/>
        </authorList>
    </citation>
    <scope>NUCLEOTIDE SEQUENCE [LARGE SCALE GENOMIC DNA]</scope>
    <source>
        <strain evidence="10 11">J2-2</strain>
    </source>
</reference>
<feature type="transmembrane region" description="Helical" evidence="8">
    <location>
        <begin position="128"/>
        <end position="150"/>
    </location>
</feature>
<feature type="domain" description="LamG-like jellyroll fold" evidence="9">
    <location>
        <begin position="299"/>
        <end position="439"/>
    </location>
</feature>
<accession>A0ABS5TMZ3</accession>
<dbReference type="EC" id="3.4.21.89" evidence="7"/>
<dbReference type="EMBL" id="JAHBAY010000007">
    <property type="protein sequence ID" value="MBT0770964.1"/>
    <property type="molecule type" value="Genomic_DNA"/>
</dbReference>
<dbReference type="CDD" id="cd06530">
    <property type="entry name" value="S26_SPase_I"/>
    <property type="match status" value="1"/>
</dbReference>
<comment type="subcellular location">
    <subcellularLocation>
        <location evidence="1">Membrane</location>
    </subcellularLocation>
</comment>
<dbReference type="PANTHER" id="PTHR10806:SF6">
    <property type="entry name" value="SIGNAL PEPTIDASE COMPLEX CATALYTIC SUBUNIT SEC11"/>
    <property type="match status" value="1"/>
</dbReference>
<dbReference type="SUPFAM" id="SSF51306">
    <property type="entry name" value="LexA/Signal peptidase"/>
    <property type="match status" value="1"/>
</dbReference>
<evidence type="ECO:0000256" key="5">
    <source>
        <dbReference type="ARBA" id="ARBA00023136"/>
    </source>
</evidence>